<dbReference type="Proteomes" id="UP000789525">
    <property type="component" value="Unassembled WGS sequence"/>
</dbReference>
<sequence>ATIIRAYDEPTALLLLNSAQFAAVLILTSLHTQTYPALTKALVSYATEKGGTVIAGFMFPSFMNMTQFKQFFKQFGKNWTGGSYERRDFIRNDEDKSKQGQSSPTAIQELGRRTVDPLPKTYSMKALHANGVTREEAIYLNERFRKPTKNEGELEAPIAFASVGKGWLGYLGDVNIEGPTQLVAKAMLGLHGNN</sequence>
<evidence type="ECO:0000313" key="1">
    <source>
        <dbReference type="EMBL" id="CAG8687007.1"/>
    </source>
</evidence>
<keyword evidence="2" id="KW-1185">Reference proteome</keyword>
<organism evidence="1 2">
    <name type="scientific">Acaulospora colombiana</name>
    <dbReference type="NCBI Taxonomy" id="27376"/>
    <lineage>
        <taxon>Eukaryota</taxon>
        <taxon>Fungi</taxon>
        <taxon>Fungi incertae sedis</taxon>
        <taxon>Mucoromycota</taxon>
        <taxon>Glomeromycotina</taxon>
        <taxon>Glomeromycetes</taxon>
        <taxon>Diversisporales</taxon>
        <taxon>Acaulosporaceae</taxon>
        <taxon>Acaulospora</taxon>
    </lineage>
</organism>
<protein>
    <submittedName>
        <fullName evidence="1">3153_t:CDS:1</fullName>
    </submittedName>
</protein>
<feature type="non-terminal residue" evidence="1">
    <location>
        <position position="1"/>
    </location>
</feature>
<gene>
    <name evidence="1" type="ORF">ACOLOM_LOCUS9640</name>
</gene>
<proteinExistence type="predicted"/>
<evidence type="ECO:0000313" key="2">
    <source>
        <dbReference type="Proteomes" id="UP000789525"/>
    </source>
</evidence>
<reference evidence="1" key="1">
    <citation type="submission" date="2021-06" db="EMBL/GenBank/DDBJ databases">
        <authorList>
            <person name="Kallberg Y."/>
            <person name="Tangrot J."/>
            <person name="Rosling A."/>
        </authorList>
    </citation>
    <scope>NUCLEOTIDE SEQUENCE</scope>
    <source>
        <strain evidence="1">CL356</strain>
    </source>
</reference>
<accession>A0ACA9P6B6</accession>
<name>A0ACA9P6B6_9GLOM</name>
<dbReference type="EMBL" id="CAJVPT010028519">
    <property type="protein sequence ID" value="CAG8687007.1"/>
    <property type="molecule type" value="Genomic_DNA"/>
</dbReference>
<comment type="caution">
    <text evidence="1">The sequence shown here is derived from an EMBL/GenBank/DDBJ whole genome shotgun (WGS) entry which is preliminary data.</text>
</comment>